<dbReference type="PATRIC" id="fig|84022.6.peg.2854"/>
<dbReference type="Proteomes" id="UP000035704">
    <property type="component" value="Chromosome"/>
</dbReference>
<reference evidence="1 2" key="1">
    <citation type="submission" date="2014-10" db="EMBL/GenBank/DDBJ databases">
        <title>Genome sequence of Clostridium aceticum DSM 1496.</title>
        <authorList>
            <person name="Poehlein A."/>
            <person name="Schiel-Bengelsdorf B."/>
            <person name="Gottschalk G."/>
            <person name="Duerre P."/>
            <person name="Daniel R."/>
        </authorList>
    </citation>
    <scope>NUCLEOTIDE SEQUENCE [LARGE SCALE GENOMIC DNA]</scope>
    <source>
        <strain evidence="1 2">DSM 1496</strain>
    </source>
</reference>
<accession>A0A0G3WE97</accession>
<protein>
    <recommendedName>
        <fullName evidence="3">ATP-binding protein</fullName>
    </recommendedName>
</protein>
<evidence type="ECO:0000313" key="1">
    <source>
        <dbReference type="EMBL" id="AKL96257.1"/>
    </source>
</evidence>
<name>A0A0G3WE97_9CLOT</name>
<dbReference type="STRING" id="84022.CACET_c28120"/>
<sequence length="160" mass="18748">MIEYLMVKEKFWLEEGKEVSRVIKLILGSKGNGKTRTLIQDANDSVKKTKGHIVFIDTDNSHMFQIDYKIRFMPLKDYKVRNEETFYGFLCGIIASNYDVESIYIDDLPKITGKTLEEMEDFFTNLSILELKYNVSFIFTITATEENLPDFLKKYIIQNI</sequence>
<dbReference type="EMBL" id="CP009687">
    <property type="protein sequence ID" value="AKL96257.1"/>
    <property type="molecule type" value="Genomic_DNA"/>
</dbReference>
<evidence type="ECO:0008006" key="3">
    <source>
        <dbReference type="Google" id="ProtNLM"/>
    </source>
</evidence>
<gene>
    <name evidence="1" type="ORF">CACET_c28120</name>
</gene>
<proteinExistence type="predicted"/>
<organism evidence="1 2">
    <name type="scientific">Clostridium aceticum</name>
    <dbReference type="NCBI Taxonomy" id="84022"/>
    <lineage>
        <taxon>Bacteria</taxon>
        <taxon>Bacillati</taxon>
        <taxon>Bacillota</taxon>
        <taxon>Clostridia</taxon>
        <taxon>Eubacteriales</taxon>
        <taxon>Clostridiaceae</taxon>
        <taxon>Clostridium</taxon>
    </lineage>
</organism>
<dbReference type="KEGG" id="cace:CACET_c28120"/>
<evidence type="ECO:0000313" key="2">
    <source>
        <dbReference type="Proteomes" id="UP000035704"/>
    </source>
</evidence>
<keyword evidence="2" id="KW-1185">Reference proteome</keyword>
<dbReference type="AlphaFoldDB" id="A0A0G3WE97"/>